<feature type="region of interest" description="Disordered" evidence="1">
    <location>
        <begin position="1"/>
        <end position="27"/>
    </location>
</feature>
<evidence type="ECO:0000313" key="4">
    <source>
        <dbReference type="Proteomes" id="UP000824116"/>
    </source>
</evidence>
<dbReference type="Proteomes" id="UP000824116">
    <property type="component" value="Unassembled WGS sequence"/>
</dbReference>
<sequence>MFGKRKNVEEKQREKERKKRGTRKYGQAKYRHSRMGIASCWLAAAAFVLLAGCILYAYIERGRAAGIVGGIAIVSFVLSLLGIRASVKGFHERERNYLTCKIGLPGSFVTLLLFLAIFIGGLM</sequence>
<keyword evidence="2" id="KW-0472">Membrane</keyword>
<accession>A0A9D2GB47</accession>
<organism evidence="3 4">
    <name type="scientific">Candidatus Mediterraneibacter stercoravium</name>
    <dbReference type="NCBI Taxonomy" id="2838685"/>
    <lineage>
        <taxon>Bacteria</taxon>
        <taxon>Bacillati</taxon>
        <taxon>Bacillota</taxon>
        <taxon>Clostridia</taxon>
        <taxon>Lachnospirales</taxon>
        <taxon>Lachnospiraceae</taxon>
        <taxon>Mediterraneibacter</taxon>
    </lineage>
</organism>
<proteinExistence type="predicted"/>
<evidence type="ECO:0000256" key="2">
    <source>
        <dbReference type="SAM" id="Phobius"/>
    </source>
</evidence>
<feature type="transmembrane region" description="Helical" evidence="2">
    <location>
        <begin position="37"/>
        <end position="59"/>
    </location>
</feature>
<evidence type="ECO:0000256" key="1">
    <source>
        <dbReference type="SAM" id="MobiDB-lite"/>
    </source>
</evidence>
<feature type="transmembrane region" description="Helical" evidence="2">
    <location>
        <begin position="65"/>
        <end position="83"/>
    </location>
</feature>
<reference evidence="3" key="2">
    <citation type="submission" date="2021-04" db="EMBL/GenBank/DDBJ databases">
        <authorList>
            <person name="Gilroy R."/>
        </authorList>
    </citation>
    <scope>NUCLEOTIDE SEQUENCE</scope>
    <source>
        <strain evidence="3">CHK196-3914</strain>
    </source>
</reference>
<feature type="transmembrane region" description="Helical" evidence="2">
    <location>
        <begin position="104"/>
        <end position="122"/>
    </location>
</feature>
<keyword evidence="2" id="KW-1133">Transmembrane helix</keyword>
<dbReference type="AlphaFoldDB" id="A0A9D2GB47"/>
<reference evidence="3" key="1">
    <citation type="journal article" date="2021" name="PeerJ">
        <title>Extensive microbial diversity within the chicken gut microbiome revealed by metagenomics and culture.</title>
        <authorList>
            <person name="Gilroy R."/>
            <person name="Ravi A."/>
            <person name="Getino M."/>
            <person name="Pursley I."/>
            <person name="Horton D.L."/>
            <person name="Alikhan N.F."/>
            <person name="Baker D."/>
            <person name="Gharbi K."/>
            <person name="Hall N."/>
            <person name="Watson M."/>
            <person name="Adriaenssens E.M."/>
            <person name="Foster-Nyarko E."/>
            <person name="Jarju S."/>
            <person name="Secka A."/>
            <person name="Antonio M."/>
            <person name="Oren A."/>
            <person name="Chaudhuri R.R."/>
            <person name="La Ragione R."/>
            <person name="Hildebrand F."/>
            <person name="Pallen M.J."/>
        </authorList>
    </citation>
    <scope>NUCLEOTIDE SEQUENCE</scope>
    <source>
        <strain evidence="3">CHK196-3914</strain>
    </source>
</reference>
<dbReference type="EMBL" id="DXAY01000237">
    <property type="protein sequence ID" value="HIZ75565.1"/>
    <property type="molecule type" value="Genomic_DNA"/>
</dbReference>
<gene>
    <name evidence="3" type="ORF">H9723_10075</name>
</gene>
<feature type="compositionally biased region" description="Basic and acidic residues" evidence="1">
    <location>
        <begin position="1"/>
        <end position="15"/>
    </location>
</feature>
<comment type="caution">
    <text evidence="3">The sequence shown here is derived from an EMBL/GenBank/DDBJ whole genome shotgun (WGS) entry which is preliminary data.</text>
</comment>
<name>A0A9D2GB47_9FIRM</name>
<protein>
    <submittedName>
        <fullName evidence="3">Uncharacterized protein</fullName>
    </submittedName>
</protein>
<evidence type="ECO:0000313" key="3">
    <source>
        <dbReference type="EMBL" id="HIZ75565.1"/>
    </source>
</evidence>
<keyword evidence="2" id="KW-0812">Transmembrane</keyword>